<evidence type="ECO:0000256" key="1">
    <source>
        <dbReference type="SAM" id="MobiDB-lite"/>
    </source>
</evidence>
<accession>A0ABU7KKN0</accession>
<protein>
    <submittedName>
        <fullName evidence="2">Uncharacterized protein</fullName>
    </submittedName>
</protein>
<sequence length="199" mass="22381">MRFDVPQPPTIQRLPTTRSGYPIPAIAPRGDMSQTFTLAELPDTGLTAVCPCRDTDRPHKLGAICPDLQRRTMRRHRCGVCGKGLDPRSGMAFIRSDPVTMDFIEPPLHLRCMAYSIQVCPVLARNARQAQVLVCRSVRLRERRHVPAQDGRSTRYRYFALGDPLGRQFGALDYLAATPIRPEIYPCCAWLEQHAPTLA</sequence>
<name>A0ABU7KKN0_9ACTN</name>
<dbReference type="Proteomes" id="UP001348641">
    <property type="component" value="Unassembled WGS sequence"/>
</dbReference>
<reference evidence="2 3" key="1">
    <citation type="submission" date="2023-07" db="EMBL/GenBank/DDBJ databases">
        <authorList>
            <person name="Girao M."/>
            <person name="Carvalho M.F."/>
        </authorList>
    </citation>
    <scope>NUCLEOTIDE SEQUENCE [LARGE SCALE GENOMIC DNA]</scope>
    <source>
        <strain evidence="2 3">66/93</strain>
    </source>
</reference>
<feature type="region of interest" description="Disordered" evidence="1">
    <location>
        <begin position="1"/>
        <end position="21"/>
    </location>
</feature>
<dbReference type="EMBL" id="JAUUCC010000006">
    <property type="protein sequence ID" value="MEE2049702.1"/>
    <property type="molecule type" value="Genomic_DNA"/>
</dbReference>
<organism evidence="2 3">
    <name type="scientific">Nocardiopsis tropica</name>
    <dbReference type="NCBI Taxonomy" id="109330"/>
    <lineage>
        <taxon>Bacteria</taxon>
        <taxon>Bacillati</taxon>
        <taxon>Actinomycetota</taxon>
        <taxon>Actinomycetes</taxon>
        <taxon>Streptosporangiales</taxon>
        <taxon>Nocardiopsidaceae</taxon>
        <taxon>Nocardiopsis</taxon>
    </lineage>
</organism>
<evidence type="ECO:0000313" key="3">
    <source>
        <dbReference type="Proteomes" id="UP001348641"/>
    </source>
</evidence>
<gene>
    <name evidence="2" type="ORF">Q8A49_04255</name>
</gene>
<comment type="caution">
    <text evidence="2">The sequence shown here is derived from an EMBL/GenBank/DDBJ whole genome shotgun (WGS) entry which is preliminary data.</text>
</comment>
<proteinExistence type="predicted"/>
<dbReference type="RefSeq" id="WP_330156963.1">
    <property type="nucleotide sequence ID" value="NZ_BAAAJA010000005.1"/>
</dbReference>
<evidence type="ECO:0000313" key="2">
    <source>
        <dbReference type="EMBL" id="MEE2049702.1"/>
    </source>
</evidence>